<feature type="compositionally biased region" description="Basic and acidic residues" evidence="2">
    <location>
        <begin position="1144"/>
        <end position="1175"/>
    </location>
</feature>
<feature type="compositionally biased region" description="Basic and acidic residues" evidence="2">
    <location>
        <begin position="730"/>
        <end position="739"/>
    </location>
</feature>
<feature type="compositionally biased region" description="Basic and acidic residues" evidence="2">
    <location>
        <begin position="5642"/>
        <end position="5652"/>
    </location>
</feature>
<feature type="compositionally biased region" description="Basic and acidic residues" evidence="2">
    <location>
        <begin position="5563"/>
        <end position="5585"/>
    </location>
</feature>
<feature type="region of interest" description="Disordered" evidence="2">
    <location>
        <begin position="1"/>
        <end position="327"/>
    </location>
</feature>
<feature type="region of interest" description="Disordered" evidence="2">
    <location>
        <begin position="5970"/>
        <end position="6013"/>
    </location>
</feature>
<feature type="compositionally biased region" description="Basic residues" evidence="2">
    <location>
        <begin position="3270"/>
        <end position="3280"/>
    </location>
</feature>
<feature type="compositionally biased region" description="Polar residues" evidence="2">
    <location>
        <begin position="742"/>
        <end position="751"/>
    </location>
</feature>
<feature type="region of interest" description="Disordered" evidence="2">
    <location>
        <begin position="531"/>
        <end position="566"/>
    </location>
</feature>
<feature type="compositionally biased region" description="Basic and acidic residues" evidence="2">
    <location>
        <begin position="5776"/>
        <end position="5788"/>
    </location>
</feature>
<feature type="compositionally biased region" description="Basic residues" evidence="2">
    <location>
        <begin position="5044"/>
        <end position="5055"/>
    </location>
</feature>
<feature type="compositionally biased region" description="Basic and acidic residues" evidence="2">
    <location>
        <begin position="3113"/>
        <end position="3132"/>
    </location>
</feature>
<feature type="region of interest" description="Disordered" evidence="2">
    <location>
        <begin position="4629"/>
        <end position="5162"/>
    </location>
</feature>
<feature type="compositionally biased region" description="Basic residues" evidence="2">
    <location>
        <begin position="403"/>
        <end position="412"/>
    </location>
</feature>
<feature type="compositionally biased region" description="Polar residues" evidence="2">
    <location>
        <begin position="1898"/>
        <end position="1911"/>
    </location>
</feature>
<feature type="compositionally biased region" description="Acidic residues" evidence="2">
    <location>
        <begin position="4952"/>
        <end position="4965"/>
    </location>
</feature>
<feature type="compositionally biased region" description="Low complexity" evidence="2">
    <location>
        <begin position="385"/>
        <end position="398"/>
    </location>
</feature>
<feature type="compositionally biased region" description="Polar residues" evidence="2">
    <location>
        <begin position="176"/>
        <end position="188"/>
    </location>
</feature>
<feature type="compositionally biased region" description="Acidic residues" evidence="2">
    <location>
        <begin position="3285"/>
        <end position="3310"/>
    </location>
</feature>
<dbReference type="InterPro" id="IPR053268">
    <property type="entry name" value="Woronin_anchor"/>
</dbReference>
<feature type="compositionally biased region" description="Basic and acidic residues" evidence="2">
    <location>
        <begin position="22"/>
        <end position="51"/>
    </location>
</feature>
<feature type="compositionally biased region" description="Polar residues" evidence="2">
    <location>
        <begin position="4966"/>
        <end position="4979"/>
    </location>
</feature>
<feature type="region of interest" description="Disordered" evidence="2">
    <location>
        <begin position="2837"/>
        <end position="2950"/>
    </location>
</feature>
<feature type="compositionally biased region" description="Basic residues" evidence="2">
    <location>
        <begin position="4380"/>
        <end position="4391"/>
    </location>
</feature>
<feature type="compositionally biased region" description="Basic and acidic residues" evidence="2">
    <location>
        <begin position="5756"/>
        <end position="5768"/>
    </location>
</feature>
<feature type="region of interest" description="Disordered" evidence="2">
    <location>
        <begin position="856"/>
        <end position="919"/>
    </location>
</feature>
<feature type="compositionally biased region" description="Basic and acidic residues" evidence="2">
    <location>
        <begin position="1080"/>
        <end position="1096"/>
    </location>
</feature>
<feature type="compositionally biased region" description="Basic residues" evidence="2">
    <location>
        <begin position="3503"/>
        <end position="3514"/>
    </location>
</feature>
<feature type="compositionally biased region" description="Basic residues" evidence="2">
    <location>
        <begin position="4572"/>
        <end position="4581"/>
    </location>
</feature>
<feature type="compositionally biased region" description="Low complexity" evidence="2">
    <location>
        <begin position="754"/>
        <end position="767"/>
    </location>
</feature>
<sequence>MWNKITGRDSDTASIRSGSSRRKGEMSRRRTSEAGDSSRRRRDRDKERDLEDTIEVEEDDASRRGAVRTYSYPVDDTASVASSYATARSRRDGRERREERETPSRRATNDDYYHESPRRRERTEGSERDSARKNRDSESETGRRRRRDDESQRGTPTRGPERTRTNSSRAGDDLPGSQTGTPVTSTPLMSGALPRPPRTTNDSYGMSQFPGQVPEDYSAPYRPPIATTDSGHGAAADYYGDQGQSVHEQPGVRPDAPLINSQPHLMAPSTEAAPPEETGHGSAEAYFAHLSGLSDNDQAVQAGQSSSATPGKPSKVKPGKKPSRTSSGILGAAAATTGAALGYIGSHHQAGQSQSASQSLSTSTSYHSQSNTQGNSSLGIEATHSQISPRVSPSSSPYPGKPGRPKPGKHSSSHLGGIALGAAGLAAGAYGLHEFAENHKHRPSFHTQGSSHQQNSYSQENAQYYQQNNGYSAQGGYYGGDMDMERRNPNSGPIEKIVDWWKDHEDVRKMEAYTEAIGVCAHCFDPNDDPRDAPRKHHYHSRRNNRSQESLRKAASRQSGRVDKERRYFASSNVNVSDDERKKSSKAGLVAAGIAGLGFAKAASAIHRRDTEDDMVSATSRRTRKTRRRRSRSGDRYSSTSRGVIHDDDASEMVSVVAGEDGGYRYERRRRKRRSGSSSSGASSGRDHKMSGALAAGALGAAASSAVSIRSRRDGSSSPKKEFVRRHRRGESGSREELTIYRQGSNASRGSFESGRSTRSRAGGAASAGVLGGFLGSAFGRRGSKRSRKSGFFSFGNNSSSSHEGLTYGYDPKHERRRARAEKKERRETEHIQSKIAALGATAAALGAVEGGRKFLSKHGHSSSSEFLSGRHHRDDRGRIVSRPSRPIAGATEGAHDGWEDVSEDEDARPPTRVSTKSSYDEDLAFGDFQYKGKGRKSTDSLASSNSGTWKWPGSWRWGTKKRKSTDSLHATSDVHGFAPSTVAAIAGAAAAGGVAGALANVHPVQTGSHAFDAIRHDDAPLYTSRPGESTSIVAPQPYVPVTSAMYSAPPPAYVAPSGPPVDFTRRQNSNDAYYFENDSSSRRDRRQSERPDPKRRNSSPPQSHLGRDAAIAGIAAVAATSAIAAATSSGRDAGRRQSGGVRFDTRERDDYRREKEERKRRDDDGVSERKETEARAIAAEAARREEMARAERRRLEDAAREETDRAERRRREAEAEAAREEAARLARRRREADAEAARIENDRSERRRAEEERMESERRRREEERFEVERSERRRREEEERAEAERSERRRREEEERVRAEKEREVVPDKRRDREQKKRERREARAGRSDDKRSDRQSDAGSTISSVVGAAAAGAAATAVVGSLMGKEKKRDRDVSTDGRHRSHSHSRSEHREASPPSPPKAHSKPTSTVSNSRDVASSTHTPGAIAFVEAKPSGVEIDSFDQDFDPDYFRKRMARKAAAKVAHTPAPTSYDEMRDELNKRYEHPEGNYATFFTPQEVKDHSHDRAVPSANGDADIAVFHAPDMVPSGVGMPPYDRAYNFKTRDDEGASLGAWPVPSLNLIEPTPPGTRVGTPAPLAREERAVDDVESVGRKSSDRKSSRDVEDVEPVRRKSSDRKSSDRKSSHGKEVAAGVAAAAVAAGAVAAATHKSHEREEEEDYRPTSRSKERHVEEPSRSMSKVRWGEDEVRHYEVLTPEQHAARDGYIGAHDIGPQAHDEIVVEEGGPDGYRVTKYKPEDEEKSDRSRDNQRGYDRKPEETIHRSTSPQRAHRVIEPDNLQDPSFYQTPYFETVSDLGSTTGGANIVMPTHPGIVEGEVFEETPPINTDRHRMPGGFDNDDEDITPKASRRNTRDASTRDFMRAEQRAEPGQAGPGMINVFDFQDHSVSPAAIPLPEGSWHESSSNGDYFSQHSGHGLTEEPRELDEATLRAAGSDIASQRTIEDELEHADMASSVYTDVTNRTSKSEGADPLIERRKPNSSSRRVRENDDVRSEQGYRTKRRESTKDVVDMSSPLRRDQARREEEDDVKSEKSSRSKRRESTKEEVASPVRSERGSDKSSRSKKRDIVAEAAAIVSPRREEDVRSEKSSRSKRREEEEARSEKSSKPKTRDIVPEAAAIIPSQREEDSRSDKSSRSKHRDSMQEPVTVVPRREEDDARSEKSSRSKRAESIRDEVTAPPRSSRESLDIRSSEKRERSRSRQRDETTPFLSSRDQLAVAEPEKERSRSRHRESKDEADVPPRSSRDSLDVRSSEKREHSRSRSKHREEAAVAAGLGALAVAGAEKRERSRSRQRDPDEETKHHRSHRDATREDEEPKHHHRSHRESLDVTGSEKRERSRSRQRSTAEEEPERHHRSHRESTREEDEPKKHHRSHRESLDVTGSEKRERSRSRQRDSTREESTIVPLTRDALEVRSDKRERSHSKHREVGDDDTRSVRSHRSTREDDDDTRSEHRHRHRSHRETEDDDDTKSVRSERKHRSRRERDDDDTASVASSERKHRSRRERDDDDNASVISSATSRRDKDKKESSGGLLSRILSKAGSTSDLSKTSSRDDEDDRERRKRRKDREREKERDLSRVREDDDDDTRSVRSSKRESKSDKGERREKRKSKDAESFLADRAEGDYEMHTDATSEPLSANTLVLSGVAAAGVAGATAAYLASQKSDAEDVEEKRSRHLSRVREARSREPSRDREELDQPSRNRELAMEEPRHHSLELPQLPESRPTTPIAVGSWKDLPSLPSSRPQSHYGFDDDEEAPASSSPYQSAISQPNSSPLQERRELQDLPTQINTPTYGGSTLILPGSPTTPTKASSDMDAFGDIPTMASPVASLPLDAVSAAHLPSLPSSRPTSPINIGSHDDLPKLPSTRSGSPIDVHSIMHSPNPPEARPGSPNDEEPSTPLRPTLESQRSISTTAVPFRFRTPQSSPLKPPAEDPLAGISLNRPRHGRAGSADVRLSGRAPKPLQLVESTREVSPMAIYARRNSMGSAAAHDQSLTPTSLRQFRFPTPQFRHSRTISRDTIPTGDELRPMLLAERHGQRPVDDDLPELPPSRDESRVSSMGSQEIETKLLDDEDLQVSPPTSPVLEGDVEALPTLPPTRPDSPYELEPQHEQSFPAEPARHAKHDERESSAERGSVDIKDAAIAAGVGGAAILAAHKLLGKSDESKESADIEEEQATGRDVPAEVGAAEKSVDVSSLLQRTPSKGGKKAKKGKKGKKMEQSWEPEPAQPELEDQDTFEAAQSGDDSVMLRDIPAPIVEATADEVSPLLQPTNSKGGKKGKKGKKSKQAEESWELEPIQPDEVEEVQDTPALEEDISLAAPEEALATSREISDPVDDQSAEISPLLQRSNSKSGKKAKKGKKGKKIEDEWEPEPEAVVATPGVEEAKELSASPPVEEPEEQPSMLLAEPETAPEQQEEDVSPLLQRSNSKSGKKAKKGKKGKKVEDDWEPEPETIEPTLDVEEPTEFSTSLPVEEPEEQPFISPAEPEIAPEQPEEDFSPLLQRTSSKGGKKAKKGKKGKRAQEEDWEPEAAEAPVEQVQTRDIVEDDTGSALEISEKIVEAETATGREATPVVDDVAQIDREEPDIGTDNPLLERSSSKSGKKAKKEKKGKKKGKKGDDWEPEPEPEPIEPSPLDQPDSRDISENQEFSQSQEPEVVLEPISLATEELEARDLTSDEPLPSISQDLPTDALEASTRAGIEEPSALHDKSEQILESEDNGIQRHAVDITPLASEQVQESPLLQRTDSKAGKKAKKGKKSKQLFDDWEPAAVETASQDEPADTCDLVPTEDTDRNLEDVDAANIVAPDEHQPESKDISDSSLLQGKKGKKGKKKGKKFSEEDWEPEAAEAATVNEATAVDDDLSTDQPTIVREVSTVEEPTPVDEPLSCDVAAEGDLGSPADVPEMPFVEPTVQPHHTEPTPAEPEVAGVHRTAKEVPAEEPEISKAIADVEEPTPQEPEEWLEQPKAKLKKGKKGRKKTLDYWEAEPVESSAPAELDQPLDVPTENLVDEEQPVALKDIIGTSASDLEETEKPTKLEPQASDSTSAMPDDEEPPVYLDDLIATPTTERKPNDKPAETEVVDSIIDDASVLPVTFKALDIPSTDPVLTMPDDISHPPTKHVLEAHRQGDEASPVVMESHIEPAFEPQVHKESEATRKTSSRDTKLEEPSDKPLSVPSDPVDDSVEKAEATFTDEPESVSERARSPEPSFPLLKRALSKGKKGKKKKRVTWSDPPTPAEPEEPNATQTRDLEAEPEIAQSAEQDDWAETPKPKGNKSKKKKAQASSWNEDSEATPAADQDNSLVEQPVIEPVVEPIVEPSVEPIKDSPQRPIAEPVKEPIAEPAEDFVVKDTSETADTTELADNNELAEKPELTALTEDDSWVEKPKAKGKKGKKKKGQAFKWEDEESGTISPPVEQPIASDTAQELPINPAPTTEQDVSEPVEDSSWAGQPNPKGKKGKKNKTQPFAWEDEVTTAPTEQEPAETPRELPIDSTPVVEQSVPSVLEEESLLEQPKPKGKKGKKKKGQAFNWEDEEPVTTSSEQPSITETSREATADPAPVLGEGNFAPASEETWSEMPKGKGKKGKKSRQAFNWEEPDTSTSTPAADTEAVQEPAEPLPTDIAAPVTEDTVNQYLDIQEEQIPQPTAELTAHQIPEPPAEPDTSVRSAPIEDDDLWAAPKSKGKEGKKNRQQTLDWEETEPVTTEETGTAVASDVPLATEEFAEISAPKSKTKGKKGKKKNQAQDWYEEDPPLSATENEVIEPKDLNTERVELPVTVADVEPDLERSRETSMDDTKSQPPLFIDNEAVPEVEQALIERPSTEHSEPPIITEEPEPEFSINSKKGKKKKNKLVDWTEEEPQSDAQDVAATRDLDIEDPALASTEQEFSPPAKSKKKGKKKNLFTTWDEDESPAPVTEAEDITETANIDTSTAPAPAKEDEFEQSSKSKKKNKKKNRSLAWQEEDAPALDVEDPTLDSTPIESQDQTIAEVQEPEPVVDESVSKKKGKKNKKKSQPFSLDDEDTGTATPTAAEDSETREVVPNEVEDEWAPTTKKAKGKKGKKGKKMEAFSWDEPAEPSLPKSDLAVEEMIDREVEMQQEPVQEPEPAPVAPLTETMDVDEPETELANVPRDLNVDPMDISEPIQEERLAEEESTVQPSKKDKQKSKKANKTAQALEILSAAGTAAIAAHMMKAGSEESSEHTSAPIQLDKLEREHPVLSREMEFDPSEVALPEADEHEHESLERHISHDPSTIPLPIADEMEEVHLAQTHHDLAEQRHTAKHDLDAAVAIADVLSDKAFSRPSSRAGVLEEPDFDDFPQHASRKSSRRGSRRQSRAQSRERAMDLDEPQPVSMAEDEFAAAVSTGLLGAGFEGGHNLEKSREIADDRLQEEGESPMEITGMRAGTKTGWGGDRSSSEERGSKRSKPKRGRSLEVEEPVEQTVEASQEKEMEPVDEWALPVEKKRGKKKGKGGKKNKLRGLEEEDTPSSGMDIDVPREREENTYHSELVGAALAGGIGLGGAAAIAAHGKDKEHDQASHHEHKPKQSPDSLHQESHKRASPDEFDETVLAPAKRVETDEVAPEHPDTLQLEDGHDVKKRLSTREISEPSWSFPQNRDSAIEVIDTPVLTQEPSPRNTTRDSGFPETPIIAHETPEPHPRDFEPVSTSKRSRSSRRSSIKSPTKIQVEVPADWDVAVGEGSPEKLVFQEKGTPPKSEHVRSPPAVESTSRERSSAVLFQSSPSTREHSQLEHSTPQRHPIEPTTPKVAEESPARLRDLDLESPLLKKTHDLEDLGDSPRSHKAAKVISPKEHASTHRAVSGHASDGLRINTGSGPRAISPSQASHVSIDDMIARRSWPPVDEDNETVGIDNVLSRDKQRTVSTPSRKPSHSHELRHMGHSGNLRSASIASDVSASGIGRLRSPDFSRPLSAASNGSSRSLRRTDRGSVRDLRSQNHSPTPSSGASALATTIAGTALLSSLASNSTRANSKGKARDMDGEYDGIGTLPQSPRSPARPHSLRKRQSLHVMDLEGRVEQLSAETRQHQEAVARAERAAQDAIAERETHLTSVRNATEALTQRDVNIREKDEQIRELRDSIQNLQNEVDRLAQENGTLTEQNQGMANNATERVVNLESEHENTHKQWQDALLTIAALKAQQADMTKKMDDMVRDEISKATADQEREIHRLQTELDDSVVQIRELQQQVLDSKQAGDDFLIVRDEDYFEGACQQLCTHVQQWVLRFSKFSDTKASRLSSDVKDKRTEERLDDCILDGSDVDGLLNDRIKRRDVFMSITMSLIWEYVFTRYLFGLDQDQRKKLKSLEKQLTEIGPRRAVAQWRAITLTLLSRRESFKAQRKQDTEAVVQEIVATLSRLLPPPSHLKNQVLESLRKVMGLAVNLSIEMRTQRPEFIMLPPLRPEYDANGDLAGKVNFSAALMNDRSPDELNGEKLSNEDLEAQEANVKIVLFPLVVKKGDDSGEGEDEIVVCPAQVLVAKQNKGKKVVRVLSGAMDIDPRRSSAAIPGEGVPF</sequence>
<feature type="compositionally biased region" description="Basic residues" evidence="2">
    <location>
        <begin position="4265"/>
        <end position="4274"/>
    </location>
</feature>
<feature type="compositionally biased region" description="Basic and acidic residues" evidence="2">
    <location>
        <begin position="2075"/>
        <end position="2111"/>
    </location>
</feature>
<feature type="compositionally biased region" description="Basic residues" evidence="2">
    <location>
        <begin position="5312"/>
        <end position="5325"/>
    </location>
</feature>
<feature type="compositionally biased region" description="Basic and acidic residues" evidence="2">
    <location>
        <begin position="1367"/>
        <end position="1381"/>
    </location>
</feature>
<feature type="compositionally biased region" description="Basic and acidic residues" evidence="2">
    <location>
        <begin position="3800"/>
        <end position="3811"/>
    </location>
</feature>
<feature type="compositionally biased region" description="Basic and acidic residues" evidence="2">
    <location>
        <begin position="1182"/>
        <end position="1339"/>
    </location>
</feature>
<evidence type="ECO:0008006" key="5">
    <source>
        <dbReference type="Google" id="ProtNLM"/>
    </source>
</evidence>
<feature type="compositionally biased region" description="Polar residues" evidence="2">
    <location>
        <begin position="3188"/>
        <end position="3197"/>
    </location>
</feature>
<feature type="compositionally biased region" description="Basic residues" evidence="2">
    <location>
        <begin position="3744"/>
        <end position="3754"/>
    </location>
</feature>
<reference evidence="3" key="1">
    <citation type="journal article" date="2020" name="Stud. Mycol.">
        <title>101 Dothideomycetes genomes: a test case for predicting lifestyles and emergence of pathogens.</title>
        <authorList>
            <person name="Haridas S."/>
            <person name="Albert R."/>
            <person name="Binder M."/>
            <person name="Bloem J."/>
            <person name="Labutti K."/>
            <person name="Salamov A."/>
            <person name="Andreopoulos B."/>
            <person name="Baker S."/>
            <person name="Barry K."/>
            <person name="Bills G."/>
            <person name="Bluhm B."/>
            <person name="Cannon C."/>
            <person name="Castanera R."/>
            <person name="Culley D."/>
            <person name="Daum C."/>
            <person name="Ezra D."/>
            <person name="Gonzalez J."/>
            <person name="Henrissat B."/>
            <person name="Kuo A."/>
            <person name="Liang C."/>
            <person name="Lipzen A."/>
            <person name="Lutzoni F."/>
            <person name="Magnuson J."/>
            <person name="Mondo S."/>
            <person name="Nolan M."/>
            <person name="Ohm R."/>
            <person name="Pangilinan J."/>
            <person name="Park H.-J."/>
            <person name="Ramirez L."/>
            <person name="Alfaro M."/>
            <person name="Sun H."/>
            <person name="Tritt A."/>
            <person name="Yoshinaga Y."/>
            <person name="Zwiers L.-H."/>
            <person name="Turgeon B."/>
            <person name="Goodwin S."/>
            <person name="Spatafora J."/>
            <person name="Crous P."/>
            <person name="Grigoriev I."/>
        </authorList>
    </citation>
    <scope>NUCLEOTIDE SEQUENCE</scope>
    <source>
        <strain evidence="3">CBS 115976</strain>
    </source>
</reference>
<feature type="compositionally biased region" description="Low complexity" evidence="2">
    <location>
        <begin position="2267"/>
        <end position="2279"/>
    </location>
</feature>
<feature type="compositionally biased region" description="Basic and acidic residues" evidence="2">
    <location>
        <begin position="4753"/>
        <end position="4764"/>
    </location>
</feature>
<feature type="region of interest" description="Disordered" evidence="2">
    <location>
        <begin position="793"/>
        <end position="835"/>
    </location>
</feature>
<feature type="compositionally biased region" description="Basic residues" evidence="2">
    <location>
        <begin position="3425"/>
        <end position="3436"/>
    </location>
</feature>
<feature type="compositionally biased region" description="Basic and acidic residues" evidence="2">
    <location>
        <begin position="5484"/>
        <end position="5494"/>
    </location>
</feature>
<feature type="compositionally biased region" description="Basic and acidic residues" evidence="2">
    <location>
        <begin position="1"/>
        <end position="11"/>
    </location>
</feature>
<evidence type="ECO:0000313" key="3">
    <source>
        <dbReference type="EMBL" id="KAF2664593.1"/>
    </source>
</evidence>
<feature type="compositionally biased region" description="Polar residues" evidence="2">
    <location>
        <begin position="2900"/>
        <end position="2910"/>
    </location>
</feature>
<feature type="region of interest" description="Disordered" evidence="2">
    <location>
        <begin position="5908"/>
        <end position="5954"/>
    </location>
</feature>
<feature type="compositionally biased region" description="Polar residues" evidence="2">
    <location>
        <begin position="1952"/>
        <end position="1961"/>
    </location>
</feature>
<feature type="compositionally biased region" description="Basic and acidic residues" evidence="2">
    <location>
        <begin position="5541"/>
        <end position="5551"/>
    </location>
</feature>
<proteinExistence type="predicted"/>
<feature type="region of interest" description="Disordered" evidence="2">
    <location>
        <begin position="5216"/>
        <end position="5245"/>
    </location>
</feature>
<feature type="coiled-coil region" evidence="1">
    <location>
        <begin position="6016"/>
        <end position="6131"/>
    </location>
</feature>
<feature type="compositionally biased region" description="Basic residues" evidence="2">
    <location>
        <begin position="4208"/>
        <end position="4221"/>
    </location>
</feature>
<feature type="compositionally biased region" description="Basic and acidic residues" evidence="2">
    <location>
        <begin position="1649"/>
        <end position="1674"/>
    </location>
</feature>
<feature type="compositionally biased region" description="Basic and acidic residues" evidence="2">
    <location>
        <begin position="2660"/>
        <end position="2710"/>
    </location>
</feature>
<feature type="compositionally biased region" description="Polar residues" evidence="2">
    <location>
        <begin position="5598"/>
        <end position="5607"/>
    </location>
</feature>
<feature type="region of interest" description="Disordered" evidence="2">
    <location>
        <begin position="1126"/>
        <end position="1345"/>
    </location>
</feature>
<feature type="compositionally biased region" description="Low complexity" evidence="2">
    <location>
        <begin position="4296"/>
        <end position="4314"/>
    </location>
</feature>
<feature type="region of interest" description="Disordered" evidence="2">
    <location>
        <begin position="2654"/>
        <end position="2812"/>
    </location>
</feature>
<dbReference type="EMBL" id="MU004242">
    <property type="protein sequence ID" value="KAF2664593.1"/>
    <property type="molecule type" value="Genomic_DNA"/>
</dbReference>
<feature type="compositionally biased region" description="Basic and acidic residues" evidence="2">
    <location>
        <begin position="5225"/>
        <end position="5239"/>
    </location>
</feature>
<feature type="compositionally biased region" description="Low complexity" evidence="2">
    <location>
        <begin position="3474"/>
        <end position="3486"/>
    </location>
</feature>
<feature type="compositionally biased region" description="Basic and acidic residues" evidence="2">
    <location>
        <begin position="2121"/>
        <end position="2140"/>
    </location>
</feature>
<feature type="compositionally biased region" description="Basic and acidic residues" evidence="2">
    <location>
        <begin position="711"/>
        <end position="722"/>
    </location>
</feature>
<feature type="compositionally biased region" description="Basic and acidic residues" evidence="2">
    <location>
        <begin position="2423"/>
        <end position="2432"/>
    </location>
</feature>
<evidence type="ECO:0000256" key="2">
    <source>
        <dbReference type="SAM" id="MobiDB-lite"/>
    </source>
</evidence>
<feature type="compositionally biased region" description="Basic residues" evidence="2">
    <location>
        <begin position="3819"/>
        <end position="3829"/>
    </location>
</feature>
<dbReference type="PANTHER" id="PTHR40641">
    <property type="entry name" value="INVOLUCRIN REPEAT PROTEIN (AFU_ORTHOLOGUE AFUA_2G08060)"/>
    <property type="match status" value="1"/>
</dbReference>
<feature type="compositionally biased region" description="Basic and acidic residues" evidence="2">
    <location>
        <begin position="2516"/>
        <end position="2525"/>
    </location>
</feature>
<feature type="compositionally biased region" description="Basic and acidic residues" evidence="2">
    <location>
        <begin position="1982"/>
        <end position="2066"/>
    </location>
</feature>
<feature type="compositionally biased region" description="Basic and acidic residues" evidence="2">
    <location>
        <begin position="1578"/>
        <end position="1628"/>
    </location>
</feature>
<dbReference type="PANTHER" id="PTHR40641:SF2">
    <property type="entry name" value="INVOLUCRIN REPEAT PROTEIN"/>
    <property type="match status" value="1"/>
</dbReference>
<feature type="compositionally biased region" description="Basic residues" evidence="2">
    <location>
        <begin position="534"/>
        <end position="545"/>
    </location>
</feature>
<feature type="compositionally biased region" description="Acidic residues" evidence="2">
    <location>
        <begin position="3440"/>
        <end position="3459"/>
    </location>
</feature>
<feature type="compositionally biased region" description="Basic and acidic residues" evidence="2">
    <location>
        <begin position="3028"/>
        <end position="3037"/>
    </location>
</feature>
<feature type="region of interest" description="Disordered" evidence="2">
    <location>
        <begin position="1074"/>
        <end position="1106"/>
    </location>
</feature>
<feature type="region of interest" description="Disordered" evidence="2">
    <location>
        <begin position="350"/>
        <end position="416"/>
    </location>
</feature>
<name>A0A6A6U021_9PEZI</name>
<feature type="compositionally biased region" description="Basic and acidic residues" evidence="2">
    <location>
        <begin position="2372"/>
        <end position="2398"/>
    </location>
</feature>
<feature type="compositionally biased region" description="Basic and acidic residues" evidence="2">
    <location>
        <begin position="2341"/>
        <end position="2365"/>
    </location>
</feature>
<feature type="compositionally biased region" description="Low complexity" evidence="2">
    <location>
        <begin position="1629"/>
        <end position="1646"/>
    </location>
</feature>
<feature type="region of interest" description="Disordered" evidence="2">
    <location>
        <begin position="5845"/>
        <end position="5892"/>
    </location>
</feature>
<feature type="region of interest" description="Disordered" evidence="2">
    <location>
        <begin position="4117"/>
        <end position="4617"/>
    </location>
</feature>
<feature type="region of interest" description="Disordered" evidence="2">
    <location>
        <begin position="3028"/>
        <end position="3132"/>
    </location>
</feature>
<feature type="compositionally biased region" description="Polar residues" evidence="2">
    <location>
        <begin position="4914"/>
        <end position="4923"/>
    </location>
</feature>
<feature type="compositionally biased region" description="Polar residues" evidence="2">
    <location>
        <begin position="2780"/>
        <end position="2791"/>
    </location>
</feature>
<feature type="compositionally biased region" description="Basic and acidic residues" evidence="2">
    <location>
        <begin position="5518"/>
        <end position="5529"/>
    </location>
</feature>
<feature type="compositionally biased region" description="Basic and acidic residues" evidence="2">
    <location>
        <begin position="1849"/>
        <end position="1865"/>
    </location>
</feature>
<feature type="compositionally biased region" description="Low complexity" evidence="2">
    <location>
        <begin position="793"/>
        <end position="802"/>
    </location>
</feature>
<feature type="compositionally biased region" description="Low complexity" evidence="2">
    <location>
        <begin position="4487"/>
        <end position="4496"/>
    </location>
</feature>
<feature type="compositionally biased region" description="Basic residues" evidence="2">
    <location>
        <begin position="4937"/>
        <end position="4947"/>
    </location>
</feature>
<feature type="compositionally biased region" description="Basic residues" evidence="2">
    <location>
        <begin position="5658"/>
        <end position="5667"/>
    </location>
</feature>
<keyword evidence="4" id="KW-1185">Reference proteome</keyword>
<feature type="compositionally biased region" description="Low complexity" evidence="2">
    <location>
        <begin position="2837"/>
        <end position="2847"/>
    </location>
</feature>
<feature type="compositionally biased region" description="Basic and acidic residues" evidence="2">
    <location>
        <begin position="4131"/>
        <end position="4163"/>
    </location>
</feature>
<feature type="compositionally biased region" description="Basic residues" evidence="2">
    <location>
        <begin position="3200"/>
        <end position="3211"/>
    </location>
</feature>
<feature type="compositionally biased region" description="Polar residues" evidence="2">
    <location>
        <begin position="4529"/>
        <end position="4540"/>
    </location>
</feature>
<feature type="compositionally biased region" description="Basic residues" evidence="2">
    <location>
        <begin position="3347"/>
        <end position="3358"/>
    </location>
</feature>
<feature type="compositionally biased region" description="Basic and acidic residues" evidence="2">
    <location>
        <begin position="5930"/>
        <end position="5942"/>
    </location>
</feature>
<accession>A0A6A6U021</accession>
<feature type="compositionally biased region" description="Basic residues" evidence="2">
    <location>
        <begin position="4508"/>
        <end position="4518"/>
    </location>
</feature>
<feature type="region of interest" description="Disordered" evidence="2">
    <location>
        <begin position="604"/>
        <end position="689"/>
    </location>
</feature>
<feature type="compositionally biased region" description="Basic and acidic residues" evidence="2">
    <location>
        <begin position="1962"/>
        <end position="1975"/>
    </location>
</feature>
<feature type="region of interest" description="Disordered" evidence="2">
    <location>
        <begin position="1547"/>
        <end position="1783"/>
    </location>
</feature>
<feature type="compositionally biased region" description="Polar residues" evidence="2">
    <location>
        <begin position="198"/>
        <end position="210"/>
    </location>
</feature>
<feature type="compositionally biased region" description="Basic and acidic residues" evidence="2">
    <location>
        <begin position="1733"/>
        <end position="1760"/>
    </location>
</feature>
<feature type="compositionally biased region" description="Basic and acidic residues" evidence="2">
    <location>
        <begin position="4060"/>
        <end position="4070"/>
    </location>
</feature>
<feature type="region of interest" description="Disordered" evidence="2">
    <location>
        <begin position="5182"/>
        <end position="5202"/>
    </location>
</feature>
<dbReference type="OrthoDB" id="5365701at2759"/>
<feature type="compositionally biased region" description="Basic and acidic residues" evidence="2">
    <location>
        <begin position="2229"/>
        <end position="2254"/>
    </location>
</feature>
<feature type="compositionally biased region" description="Polar residues" evidence="2">
    <location>
        <begin position="3726"/>
        <end position="3738"/>
    </location>
</feature>
<feature type="compositionally biased region" description="Basic and acidic residues" evidence="2">
    <location>
        <begin position="822"/>
        <end position="833"/>
    </location>
</feature>
<evidence type="ECO:0000256" key="1">
    <source>
        <dbReference type="SAM" id="Coils"/>
    </source>
</evidence>
<feature type="region of interest" description="Disordered" evidence="2">
    <location>
        <begin position="1362"/>
        <end position="1441"/>
    </location>
</feature>
<feature type="compositionally biased region" description="Basic and acidic residues" evidence="2">
    <location>
        <begin position="5366"/>
        <end position="5381"/>
    </location>
</feature>
<feature type="compositionally biased region" description="Basic residues" evidence="2">
    <location>
        <begin position="4883"/>
        <end position="4892"/>
    </location>
</feature>
<feature type="compositionally biased region" description="Acidic residues" evidence="2">
    <location>
        <begin position="3943"/>
        <end position="3956"/>
    </location>
</feature>
<feature type="compositionally biased region" description="Polar residues" evidence="2">
    <location>
        <begin position="2754"/>
        <end position="2771"/>
    </location>
</feature>
<gene>
    <name evidence="3" type="ORF">BT63DRAFT_443657</name>
</gene>
<feature type="compositionally biased region" description="Basic residues" evidence="2">
    <location>
        <begin position="3961"/>
        <end position="3971"/>
    </location>
</feature>
<feature type="compositionally biased region" description="Polar residues" evidence="2">
    <location>
        <begin position="1411"/>
        <end position="1423"/>
    </location>
</feature>
<feature type="compositionally biased region" description="Basic residues" evidence="2">
    <location>
        <begin position="5454"/>
        <end position="5468"/>
    </location>
</feature>
<feature type="compositionally biased region" description="Basic residues" evidence="2">
    <location>
        <begin position="621"/>
        <end position="631"/>
    </location>
</feature>
<feature type="compositionally biased region" description="Basic and acidic residues" evidence="2">
    <location>
        <begin position="2280"/>
        <end position="2314"/>
    </location>
</feature>
<feature type="region of interest" description="Disordered" evidence="2">
    <location>
        <begin position="5514"/>
        <end position="5815"/>
    </location>
</feature>
<feature type="compositionally biased region" description="Basic and acidic residues" evidence="2">
    <location>
        <begin position="2148"/>
        <end position="2203"/>
    </location>
</feature>
<feature type="compositionally biased region" description="Basic residues" evidence="2">
    <location>
        <begin position="4994"/>
        <end position="5004"/>
    </location>
</feature>
<feature type="compositionally biased region" description="Polar residues" evidence="2">
    <location>
        <begin position="293"/>
        <end position="309"/>
    </location>
</feature>
<feature type="coiled-coil region" evidence="1">
    <location>
        <begin position="6158"/>
        <end position="6192"/>
    </location>
</feature>
<feature type="compositionally biased region" description="Low complexity" evidence="2">
    <location>
        <begin position="350"/>
        <end position="373"/>
    </location>
</feature>
<dbReference type="Proteomes" id="UP000799302">
    <property type="component" value="Unassembled WGS sequence"/>
</dbReference>
<feature type="compositionally biased region" description="Basic residues" evidence="2">
    <location>
        <begin position="4722"/>
        <end position="4733"/>
    </location>
</feature>
<feature type="compositionally biased region" description="Polar residues" evidence="2">
    <location>
        <begin position="2537"/>
        <end position="2546"/>
    </location>
</feature>
<evidence type="ECO:0000313" key="4">
    <source>
        <dbReference type="Proteomes" id="UP000799302"/>
    </source>
</evidence>
<feature type="region of interest" description="Disordered" evidence="2">
    <location>
        <begin position="1821"/>
        <end position="2628"/>
    </location>
</feature>
<feature type="compositionally biased region" description="Basic and acidic residues" evidence="2">
    <location>
        <begin position="1915"/>
        <end position="1926"/>
    </location>
</feature>
<feature type="compositionally biased region" description="Basic and acidic residues" evidence="2">
    <location>
        <begin position="4775"/>
        <end position="4788"/>
    </location>
</feature>
<protein>
    <recommendedName>
        <fullName evidence="5">Involucrin repeat protein</fullName>
    </recommendedName>
</protein>
<feature type="compositionally biased region" description="Basic residues" evidence="2">
    <location>
        <begin position="314"/>
        <end position="323"/>
    </location>
</feature>
<feature type="compositionally biased region" description="Basic and acidic residues" evidence="2">
    <location>
        <begin position="89"/>
        <end position="152"/>
    </location>
</feature>
<feature type="compositionally biased region" description="Basic and acidic residues" evidence="2">
    <location>
        <begin position="2406"/>
        <end position="2416"/>
    </location>
</feature>
<feature type="compositionally biased region" description="Basic and acidic residues" evidence="2">
    <location>
        <begin position="2564"/>
        <end position="2627"/>
    </location>
</feature>
<feature type="compositionally biased region" description="Low complexity" evidence="2">
    <location>
        <begin position="3841"/>
        <end position="3850"/>
    </location>
</feature>
<feature type="compositionally biased region" description="Basic residues" evidence="2">
    <location>
        <begin position="3595"/>
        <end position="3610"/>
    </location>
</feature>
<feature type="compositionally biased region" description="Polar residues" evidence="2">
    <location>
        <begin position="5617"/>
        <end position="5630"/>
    </location>
</feature>
<feature type="compositionally biased region" description="Basic and acidic residues" evidence="2">
    <location>
        <begin position="1681"/>
        <end position="1691"/>
    </location>
</feature>
<organism evidence="3 4">
    <name type="scientific">Microthyrium microscopicum</name>
    <dbReference type="NCBI Taxonomy" id="703497"/>
    <lineage>
        <taxon>Eukaryota</taxon>
        <taxon>Fungi</taxon>
        <taxon>Dikarya</taxon>
        <taxon>Ascomycota</taxon>
        <taxon>Pezizomycotina</taxon>
        <taxon>Dothideomycetes</taxon>
        <taxon>Dothideomycetes incertae sedis</taxon>
        <taxon>Microthyriales</taxon>
        <taxon>Microthyriaceae</taxon>
        <taxon>Microthyrium</taxon>
    </lineage>
</organism>
<keyword evidence="1" id="KW-0175">Coiled coil</keyword>
<feature type="region of interest" description="Disordered" evidence="2">
    <location>
        <begin position="5290"/>
        <end position="5496"/>
    </location>
</feature>
<feature type="compositionally biased region" description="Acidic residues" evidence="2">
    <location>
        <begin position="4897"/>
        <end position="4913"/>
    </location>
</feature>
<feature type="region of interest" description="Disordered" evidence="2">
    <location>
        <begin position="3724"/>
        <end position="4071"/>
    </location>
</feature>
<feature type="region of interest" description="Disordered" evidence="2">
    <location>
        <begin position="3156"/>
        <end position="3704"/>
    </location>
</feature>
<feature type="compositionally biased region" description="Basic and acidic residues" evidence="2">
    <location>
        <begin position="2321"/>
        <end position="2333"/>
    </location>
</feature>
<feature type="region of interest" description="Disordered" evidence="2">
    <location>
        <begin position="707"/>
        <end position="767"/>
    </location>
</feature>